<sequence>MAMLYMKFIILADKRLEIMLLYNAENCIEIAEEAEKILGYSPDTFFSIHSDQGKLSALIALAAHASGPKETERLTHLASPARKDGSDKNPRGMCISVCANPYCKIP</sequence>
<organism evidence="1">
    <name type="scientific">Oryza barthii</name>
    <dbReference type="NCBI Taxonomy" id="65489"/>
    <lineage>
        <taxon>Eukaryota</taxon>
        <taxon>Viridiplantae</taxon>
        <taxon>Streptophyta</taxon>
        <taxon>Embryophyta</taxon>
        <taxon>Tracheophyta</taxon>
        <taxon>Spermatophyta</taxon>
        <taxon>Magnoliopsida</taxon>
        <taxon>Liliopsida</taxon>
        <taxon>Poales</taxon>
        <taxon>Poaceae</taxon>
        <taxon>BOP clade</taxon>
        <taxon>Oryzoideae</taxon>
        <taxon>Oryzeae</taxon>
        <taxon>Oryzinae</taxon>
        <taxon>Oryza</taxon>
    </lineage>
</organism>
<dbReference type="STRING" id="65489.A0A0D3EW34"/>
<dbReference type="Proteomes" id="UP000026960">
    <property type="component" value="Chromosome 1"/>
</dbReference>
<dbReference type="PaxDb" id="65489-OBART01G36840.1"/>
<dbReference type="eggNOG" id="KOG1158">
    <property type="taxonomic scope" value="Eukaryota"/>
</dbReference>
<evidence type="ECO:0000313" key="1">
    <source>
        <dbReference type="EnsemblPlants" id="OBART01G36840.1"/>
    </source>
</evidence>
<reference evidence="1" key="1">
    <citation type="journal article" date="2009" name="Rice">
        <title>De Novo Next Generation Sequencing of Plant Genomes.</title>
        <authorList>
            <person name="Rounsley S."/>
            <person name="Marri P.R."/>
            <person name="Yu Y."/>
            <person name="He R."/>
            <person name="Sisneros N."/>
            <person name="Goicoechea J.L."/>
            <person name="Lee S.J."/>
            <person name="Angelova A."/>
            <person name="Kudrna D."/>
            <person name="Luo M."/>
            <person name="Affourtit J."/>
            <person name="Desany B."/>
            <person name="Knight J."/>
            <person name="Niazi F."/>
            <person name="Egholm M."/>
            <person name="Wing R.A."/>
        </authorList>
    </citation>
    <scope>NUCLEOTIDE SEQUENCE [LARGE SCALE GENOMIC DNA]</scope>
    <source>
        <strain evidence="1">cv. IRGC 105608</strain>
    </source>
</reference>
<dbReference type="Gramene" id="OBART01G36840.1">
    <property type="protein sequence ID" value="OBART01G36840.1"/>
    <property type="gene ID" value="OBART01G36840"/>
</dbReference>
<dbReference type="HOGENOM" id="CLU_2227232_0_0_1"/>
<keyword evidence="2" id="KW-1185">Reference proteome</keyword>
<accession>A0A0D3EW34</accession>
<protein>
    <submittedName>
        <fullName evidence="1">Uncharacterized protein</fullName>
    </submittedName>
</protein>
<proteinExistence type="predicted"/>
<reference evidence="1" key="2">
    <citation type="submission" date="2015-03" db="UniProtKB">
        <authorList>
            <consortium name="EnsemblPlants"/>
        </authorList>
    </citation>
    <scope>IDENTIFICATION</scope>
</reference>
<name>A0A0D3EW34_9ORYZ</name>
<evidence type="ECO:0000313" key="2">
    <source>
        <dbReference type="Proteomes" id="UP000026960"/>
    </source>
</evidence>
<dbReference type="EnsemblPlants" id="OBART01G36840.1">
    <property type="protein sequence ID" value="OBART01G36840.1"/>
    <property type="gene ID" value="OBART01G36840"/>
</dbReference>
<dbReference type="AlphaFoldDB" id="A0A0D3EW34"/>